<name>A0A853BBY5_9PSEU</name>
<reference evidence="2 3" key="1">
    <citation type="submission" date="2020-07" db="EMBL/GenBank/DDBJ databases">
        <title>Sequencing the genomes of 1000 actinobacteria strains.</title>
        <authorList>
            <person name="Klenk H.-P."/>
        </authorList>
    </citation>
    <scope>NUCLEOTIDE SEQUENCE [LARGE SCALE GENOMIC DNA]</scope>
    <source>
        <strain evidence="2 3">DSM 104006</strain>
    </source>
</reference>
<keyword evidence="3" id="KW-1185">Reference proteome</keyword>
<evidence type="ECO:0000313" key="3">
    <source>
        <dbReference type="Proteomes" id="UP000549616"/>
    </source>
</evidence>
<accession>A0A853BBY5</accession>
<sequence length="354" mass="37652">MTGPGGAAASTGEWTAPGAHPVADGVHRIVLPMPQDGLKAVNVYVLAGVDGLTLIDAGWRVPGNLELLDDGLNRIGHAVGDIRDVFVTHVHRDHYTLAPELRRKVGARIHLGAGERTGVRLIRELGNNQPVSSLRELARAGAEDLAARVAGLTAEESWTARDWEDPDVWLDAGPVTVAGRPMEAVAVPGHTKGHLVFHDRAAGLLFAGDHVLPTITPSIGFELGDWELPLGQYLASLEVLDRRPDATLLPAHGMPGGSVHARVRELLAHHERRFAATRAAVAGDPVAAGAGDAVDGITVASRLTWTRRERPFDVLDPFNQMIAVCETMAHLDVLVAREALQVTARGGVDLFSAA</sequence>
<evidence type="ECO:0000313" key="2">
    <source>
        <dbReference type="EMBL" id="NYI92272.1"/>
    </source>
</evidence>
<dbReference type="InterPro" id="IPR036866">
    <property type="entry name" value="RibonucZ/Hydroxyglut_hydro"/>
</dbReference>
<proteinExistence type="predicted"/>
<gene>
    <name evidence="2" type="ORF">HNR02_005647</name>
</gene>
<dbReference type="InterPro" id="IPR001279">
    <property type="entry name" value="Metallo-B-lactamas"/>
</dbReference>
<dbReference type="PANTHER" id="PTHR23131">
    <property type="entry name" value="ENDORIBONUCLEASE LACTB2"/>
    <property type="match status" value="1"/>
</dbReference>
<protein>
    <submittedName>
        <fullName evidence="2">Glyoxylase-like metal-dependent hydrolase (Beta-lactamase superfamily II)</fullName>
    </submittedName>
</protein>
<dbReference type="Gene3D" id="3.60.15.10">
    <property type="entry name" value="Ribonuclease Z/Hydroxyacylglutathione hydrolase-like"/>
    <property type="match status" value="1"/>
</dbReference>
<dbReference type="GO" id="GO:0016787">
    <property type="term" value="F:hydrolase activity"/>
    <property type="evidence" value="ECO:0007669"/>
    <property type="project" value="UniProtKB-KW"/>
</dbReference>
<dbReference type="SUPFAM" id="SSF56281">
    <property type="entry name" value="Metallo-hydrolase/oxidoreductase"/>
    <property type="match status" value="1"/>
</dbReference>
<dbReference type="RefSeq" id="WP_312861190.1">
    <property type="nucleotide sequence ID" value="NZ_JACCFK010000002.1"/>
</dbReference>
<dbReference type="InterPro" id="IPR050662">
    <property type="entry name" value="Sec-metab_biosynth-thioest"/>
</dbReference>
<feature type="domain" description="Metallo-beta-lactamase" evidence="1">
    <location>
        <begin position="40"/>
        <end position="252"/>
    </location>
</feature>
<evidence type="ECO:0000259" key="1">
    <source>
        <dbReference type="SMART" id="SM00849"/>
    </source>
</evidence>
<keyword evidence="2" id="KW-0378">Hydrolase</keyword>
<organism evidence="2 3">
    <name type="scientific">Amycolatopsis endophytica</name>
    <dbReference type="NCBI Taxonomy" id="860233"/>
    <lineage>
        <taxon>Bacteria</taxon>
        <taxon>Bacillati</taxon>
        <taxon>Actinomycetota</taxon>
        <taxon>Actinomycetes</taxon>
        <taxon>Pseudonocardiales</taxon>
        <taxon>Pseudonocardiaceae</taxon>
        <taxon>Amycolatopsis</taxon>
    </lineage>
</organism>
<dbReference type="EMBL" id="JACCFK010000002">
    <property type="protein sequence ID" value="NYI92272.1"/>
    <property type="molecule type" value="Genomic_DNA"/>
</dbReference>
<dbReference type="PANTHER" id="PTHR23131:SF4">
    <property type="entry name" value="METALLO-BETA-LACTAMASE SUPERFAMILY POTEIN"/>
    <property type="match status" value="1"/>
</dbReference>
<dbReference type="Pfam" id="PF00753">
    <property type="entry name" value="Lactamase_B"/>
    <property type="match status" value="1"/>
</dbReference>
<dbReference type="Gene3D" id="1.10.10.10">
    <property type="entry name" value="Winged helix-like DNA-binding domain superfamily/Winged helix DNA-binding domain"/>
    <property type="match status" value="1"/>
</dbReference>
<dbReference type="InterPro" id="IPR036388">
    <property type="entry name" value="WH-like_DNA-bd_sf"/>
</dbReference>
<dbReference type="SMART" id="SM00849">
    <property type="entry name" value="Lactamase_B"/>
    <property type="match status" value="1"/>
</dbReference>
<comment type="caution">
    <text evidence="2">The sequence shown here is derived from an EMBL/GenBank/DDBJ whole genome shotgun (WGS) entry which is preliminary data.</text>
</comment>
<dbReference type="Proteomes" id="UP000549616">
    <property type="component" value="Unassembled WGS sequence"/>
</dbReference>
<dbReference type="AlphaFoldDB" id="A0A853BBY5"/>